<organism evidence="2 3">
    <name type="scientific">Pontivivens nitratireducens</name>
    <dbReference type="NCBI Taxonomy" id="2758038"/>
    <lineage>
        <taxon>Bacteria</taxon>
        <taxon>Pseudomonadati</taxon>
        <taxon>Pseudomonadota</taxon>
        <taxon>Alphaproteobacteria</taxon>
        <taxon>Rhodobacterales</taxon>
        <taxon>Paracoccaceae</taxon>
        <taxon>Pontivivens</taxon>
    </lineage>
</organism>
<gene>
    <name evidence="2" type="ORF">G8E03_08460</name>
</gene>
<protein>
    <submittedName>
        <fullName evidence="2">Uncharacterized protein</fullName>
    </submittedName>
</protein>
<accession>A0A6G7VL16</accession>
<proteinExistence type="predicted"/>
<dbReference type="KEGG" id="mon:G8E03_08460"/>
<sequence length="70" mass="6989">MTILIIIGAVTAALGLAGLGYCIREAVRIRKGGIPAEQSAAKLRALVAVNMAAVGVAFIGLGMVVAGLLL</sequence>
<name>A0A6G7VL16_9RHOB</name>
<dbReference type="Proteomes" id="UP000500791">
    <property type="component" value="Chromosome"/>
</dbReference>
<keyword evidence="1" id="KW-1133">Transmembrane helix</keyword>
<keyword evidence="1" id="KW-0472">Membrane</keyword>
<dbReference type="RefSeq" id="WP_166190642.1">
    <property type="nucleotide sequence ID" value="NZ_CP049811.1"/>
</dbReference>
<keyword evidence="1" id="KW-0812">Transmembrane</keyword>
<keyword evidence="3" id="KW-1185">Reference proteome</keyword>
<evidence type="ECO:0000313" key="2">
    <source>
        <dbReference type="EMBL" id="QIK40793.1"/>
    </source>
</evidence>
<evidence type="ECO:0000256" key="1">
    <source>
        <dbReference type="SAM" id="Phobius"/>
    </source>
</evidence>
<evidence type="ECO:0000313" key="3">
    <source>
        <dbReference type="Proteomes" id="UP000500791"/>
    </source>
</evidence>
<dbReference type="EMBL" id="CP049811">
    <property type="protein sequence ID" value="QIK40793.1"/>
    <property type="molecule type" value="Genomic_DNA"/>
</dbReference>
<reference evidence="2 3" key="1">
    <citation type="submission" date="2020-03" db="EMBL/GenBank/DDBJ databases">
        <title>Complete genome sequence of Monaibacterium sp. ALG8 with diverse plasmids.</title>
        <authorList>
            <person name="Sun C."/>
        </authorList>
    </citation>
    <scope>NUCLEOTIDE SEQUENCE [LARGE SCALE GENOMIC DNA]</scope>
    <source>
        <strain evidence="2 3">ALG8</strain>
    </source>
</reference>
<dbReference type="AlphaFoldDB" id="A0A6G7VL16"/>
<feature type="transmembrane region" description="Helical" evidence="1">
    <location>
        <begin position="46"/>
        <end position="69"/>
    </location>
</feature>